<dbReference type="EMBL" id="QXFL01000009">
    <property type="protein sequence ID" value="RIV83610.1"/>
    <property type="molecule type" value="Genomic_DNA"/>
</dbReference>
<organism evidence="2 3">
    <name type="scientific">Aurantiacibacter zhengii</name>
    <dbReference type="NCBI Taxonomy" id="2307003"/>
    <lineage>
        <taxon>Bacteria</taxon>
        <taxon>Pseudomonadati</taxon>
        <taxon>Pseudomonadota</taxon>
        <taxon>Alphaproteobacteria</taxon>
        <taxon>Sphingomonadales</taxon>
        <taxon>Erythrobacteraceae</taxon>
        <taxon>Aurantiacibacter</taxon>
    </lineage>
</organism>
<dbReference type="InterPro" id="IPR016039">
    <property type="entry name" value="Thiolase-like"/>
</dbReference>
<dbReference type="PANTHER" id="PTHR42870:SF1">
    <property type="entry name" value="NON-SPECIFIC LIPID-TRANSFER PROTEIN-LIKE 2"/>
    <property type="match status" value="1"/>
</dbReference>
<dbReference type="PIRSF" id="PIRSF000429">
    <property type="entry name" value="Ac-CoA_Ac_transf"/>
    <property type="match status" value="1"/>
</dbReference>
<dbReference type="InterPro" id="IPR002155">
    <property type="entry name" value="Thiolase"/>
</dbReference>
<dbReference type="Gene3D" id="3.40.47.10">
    <property type="match status" value="1"/>
</dbReference>
<dbReference type="GO" id="GO:0003988">
    <property type="term" value="F:acetyl-CoA C-acyltransferase activity"/>
    <property type="evidence" value="ECO:0007669"/>
    <property type="project" value="UniProtKB-ARBA"/>
</dbReference>
<feature type="domain" description="Thiolase C-terminal" evidence="1">
    <location>
        <begin position="268"/>
        <end position="393"/>
    </location>
</feature>
<name>A0A418NNT0_9SPHN</name>
<protein>
    <submittedName>
        <fullName evidence="2">Thiolase family protein</fullName>
    </submittedName>
</protein>
<dbReference type="PANTHER" id="PTHR42870">
    <property type="entry name" value="ACETYL-COA C-ACETYLTRANSFERASE"/>
    <property type="match status" value="1"/>
</dbReference>
<dbReference type="AlphaFoldDB" id="A0A418NNT0"/>
<sequence length="401" mass="41749">MELGLGKVKAVRKFVAKAAITGLGQSTFSREPGSSPRALAAQACLAALADRSAGVDIIDGLLLNRSPIEPSEVLPLHLKRDLGLGDLSLLASIEAEGSSAIQMIQYAALAIEAGGASNVLCVFADAPVRSAGAAKTYSGSMDLTGLPGWDASSGLHGAVGAFAISAQRYFHVYGADDRALYAAASADRAWASLNPQAFIRGPLGEDDYFNSRWIVEPLRLFDCAFPVNGAVAVIVSSLDEADNCPKQPAYLHAFGQGHSGARNLAGNSPETQTGAEIASAKLLETLGATPALYDYCELYSPFTITSILALEGYGLCQPGEAPDLIASGTTKPGGKLPVNTGGGHLSSYYLQGMTPVHEAVVQARGDGGERQVPKNDIGLVTGFGGRMEYHSAMTISPHREL</sequence>
<evidence type="ECO:0000259" key="1">
    <source>
        <dbReference type="Pfam" id="PF22691"/>
    </source>
</evidence>
<dbReference type="CDD" id="cd00829">
    <property type="entry name" value="SCP-x_thiolase"/>
    <property type="match status" value="1"/>
</dbReference>
<keyword evidence="3" id="KW-1185">Reference proteome</keyword>
<evidence type="ECO:0000313" key="2">
    <source>
        <dbReference type="EMBL" id="RIV83610.1"/>
    </source>
</evidence>
<dbReference type="SUPFAM" id="SSF53901">
    <property type="entry name" value="Thiolase-like"/>
    <property type="match status" value="2"/>
</dbReference>
<comment type="caution">
    <text evidence="2">The sequence shown here is derived from an EMBL/GenBank/DDBJ whole genome shotgun (WGS) entry which is preliminary data.</text>
</comment>
<gene>
    <name evidence="2" type="ORF">D2V07_15990</name>
</gene>
<dbReference type="OrthoDB" id="9790314at2"/>
<reference evidence="2 3" key="1">
    <citation type="submission" date="2018-08" db="EMBL/GenBank/DDBJ databases">
        <title>Erythrobacter zhengii sp.nov., a bacterium isolated from deep-sea sediment.</title>
        <authorList>
            <person name="Fang C."/>
            <person name="Wu Y.-H."/>
            <person name="Sun C."/>
            <person name="Wang H."/>
            <person name="Cheng H."/>
            <person name="Meng F.-X."/>
            <person name="Wang C.-S."/>
            <person name="Xu X.-W."/>
        </authorList>
    </citation>
    <scope>NUCLEOTIDE SEQUENCE [LARGE SCALE GENOMIC DNA]</scope>
    <source>
        <strain evidence="2 3">V18</strain>
    </source>
</reference>
<dbReference type="Proteomes" id="UP000286576">
    <property type="component" value="Unassembled WGS sequence"/>
</dbReference>
<evidence type="ECO:0000313" key="3">
    <source>
        <dbReference type="Proteomes" id="UP000286576"/>
    </source>
</evidence>
<proteinExistence type="predicted"/>
<dbReference type="Pfam" id="PF22691">
    <property type="entry name" value="Thiolase_C_1"/>
    <property type="match status" value="1"/>
</dbReference>
<accession>A0A418NNT0</accession>
<dbReference type="InterPro" id="IPR055140">
    <property type="entry name" value="Thiolase_C_2"/>
</dbReference>